<dbReference type="GO" id="GO:0016651">
    <property type="term" value="F:oxidoreductase activity, acting on NAD(P)H"/>
    <property type="evidence" value="ECO:0007669"/>
    <property type="project" value="InterPro"/>
</dbReference>
<evidence type="ECO:0000256" key="2">
    <source>
        <dbReference type="ARBA" id="ARBA00023002"/>
    </source>
</evidence>
<evidence type="ECO:0000313" key="4">
    <source>
        <dbReference type="EMBL" id="KIW99520.1"/>
    </source>
</evidence>
<dbReference type="GeneID" id="25299330"/>
<dbReference type="Proteomes" id="UP000053617">
    <property type="component" value="Unassembled WGS sequence"/>
</dbReference>
<dbReference type="InterPro" id="IPR036291">
    <property type="entry name" value="NAD(P)-bd_dom_sf"/>
</dbReference>
<dbReference type="OrthoDB" id="3233595at2759"/>
<organism evidence="4 5">
    <name type="scientific">Rhinocladiella mackenziei CBS 650.93</name>
    <dbReference type="NCBI Taxonomy" id="1442369"/>
    <lineage>
        <taxon>Eukaryota</taxon>
        <taxon>Fungi</taxon>
        <taxon>Dikarya</taxon>
        <taxon>Ascomycota</taxon>
        <taxon>Pezizomycotina</taxon>
        <taxon>Eurotiomycetes</taxon>
        <taxon>Chaetothyriomycetidae</taxon>
        <taxon>Chaetothyriales</taxon>
        <taxon>Herpotrichiellaceae</taxon>
        <taxon>Rhinocladiella</taxon>
    </lineage>
</organism>
<dbReference type="PANTHER" id="PTHR45348:SF5">
    <property type="entry name" value="OXIDOREDUCTASE, PUTATIVE (AFU_ORTHOLOGUE AFUA_8G01420)-RELATED"/>
    <property type="match status" value="1"/>
</dbReference>
<dbReference type="SUPFAM" id="SSF50129">
    <property type="entry name" value="GroES-like"/>
    <property type="match status" value="1"/>
</dbReference>
<dbReference type="SMART" id="SM00829">
    <property type="entry name" value="PKS_ER"/>
    <property type="match status" value="1"/>
</dbReference>
<dbReference type="InterPro" id="IPR013154">
    <property type="entry name" value="ADH-like_N"/>
</dbReference>
<sequence>MKELVNLAGPTIKIIERPIPEPAEGQVLIKAVVAGTNPKDWKLPDFAPGYPFEDDSMMGRSKRGLNQGDDIAGIVENVGTGVLEFKPGDRVAAFHEIATPGGSYAEYAIAWSYTIFHLPPTTSFEEGATIPLAGLTAVVALFDQLKLPLPWIPATESVPLIVYGASTAVGSFAIKLAQLCNIHPIIGIAGNGVPFVETLINKSKGDVVFDYRGGVAETVKNIKSYLGGTNKRVVKHAIDAAIVEQSAQVLREVVPEGGNVNFLFPNEFDVSPATKTLTNVSAAHNAYEQRRVACSGASSKGFESRQGQCCQIRRADLSKSRSCHRIWE</sequence>
<comment type="similarity">
    <text evidence="1">Belongs to the zinc-containing alcohol dehydrogenase family.</text>
</comment>
<dbReference type="SUPFAM" id="SSF51735">
    <property type="entry name" value="NAD(P)-binding Rossmann-fold domains"/>
    <property type="match status" value="1"/>
</dbReference>
<keyword evidence="2" id="KW-0560">Oxidoreductase</keyword>
<dbReference type="PANTHER" id="PTHR45348">
    <property type="entry name" value="HYPOTHETICAL OXIDOREDUCTASE (EUROFUNG)"/>
    <property type="match status" value="1"/>
</dbReference>
<dbReference type="HOGENOM" id="CLU_026673_16_0_1"/>
<dbReference type="EMBL" id="KN847486">
    <property type="protein sequence ID" value="KIW99520.1"/>
    <property type="molecule type" value="Genomic_DNA"/>
</dbReference>
<reference evidence="4 5" key="1">
    <citation type="submission" date="2015-01" db="EMBL/GenBank/DDBJ databases">
        <title>The Genome Sequence of Rhinocladiella mackenzie CBS 650.93.</title>
        <authorList>
            <consortium name="The Broad Institute Genomics Platform"/>
            <person name="Cuomo C."/>
            <person name="de Hoog S."/>
            <person name="Gorbushina A."/>
            <person name="Stielow B."/>
            <person name="Teixiera M."/>
            <person name="Abouelleil A."/>
            <person name="Chapman S.B."/>
            <person name="Priest M."/>
            <person name="Young S.K."/>
            <person name="Wortman J."/>
            <person name="Nusbaum C."/>
            <person name="Birren B."/>
        </authorList>
    </citation>
    <scope>NUCLEOTIDE SEQUENCE [LARGE SCALE GENOMIC DNA]</scope>
    <source>
        <strain evidence="4 5">CBS 650.93</strain>
    </source>
</reference>
<dbReference type="InterPro" id="IPR011032">
    <property type="entry name" value="GroES-like_sf"/>
</dbReference>
<dbReference type="VEuPathDB" id="FungiDB:Z518_11259"/>
<gene>
    <name evidence="4" type="ORF">Z518_11259</name>
</gene>
<dbReference type="InterPro" id="IPR047122">
    <property type="entry name" value="Trans-enoyl_RdTase-like"/>
</dbReference>
<evidence type="ECO:0000256" key="1">
    <source>
        <dbReference type="ARBA" id="ARBA00008072"/>
    </source>
</evidence>
<proteinExistence type="inferred from homology"/>
<keyword evidence="5" id="KW-1185">Reference proteome</keyword>
<evidence type="ECO:0000259" key="3">
    <source>
        <dbReference type="SMART" id="SM00829"/>
    </source>
</evidence>
<dbReference type="Gene3D" id="3.90.180.10">
    <property type="entry name" value="Medium-chain alcohol dehydrogenases, catalytic domain"/>
    <property type="match status" value="1"/>
</dbReference>
<accession>A0A0D2I8J4</accession>
<name>A0A0D2I8J4_9EURO</name>
<feature type="domain" description="Enoyl reductase (ER)" evidence="3">
    <location>
        <begin position="9"/>
        <end position="285"/>
    </location>
</feature>
<dbReference type="Gene3D" id="3.40.50.720">
    <property type="entry name" value="NAD(P)-binding Rossmann-like Domain"/>
    <property type="match status" value="1"/>
</dbReference>
<dbReference type="Pfam" id="PF08240">
    <property type="entry name" value="ADH_N"/>
    <property type="match status" value="1"/>
</dbReference>
<protein>
    <recommendedName>
        <fullName evidence="3">Enoyl reductase (ER) domain-containing protein</fullName>
    </recommendedName>
</protein>
<evidence type="ECO:0000313" key="5">
    <source>
        <dbReference type="Proteomes" id="UP000053617"/>
    </source>
</evidence>
<dbReference type="InterPro" id="IPR020843">
    <property type="entry name" value="ER"/>
</dbReference>
<dbReference type="AlphaFoldDB" id="A0A0D2I8J4"/>
<dbReference type="STRING" id="1442369.A0A0D2I8J4"/>
<dbReference type="RefSeq" id="XP_013266657.1">
    <property type="nucleotide sequence ID" value="XM_013411203.1"/>
</dbReference>
<dbReference type="CDD" id="cd08249">
    <property type="entry name" value="enoyl_reductase_like"/>
    <property type="match status" value="1"/>
</dbReference>